<protein>
    <submittedName>
        <fullName evidence="2">Uncharacterized protein</fullName>
    </submittedName>
</protein>
<accession>A0AAD4TU35</accession>
<comment type="caution">
    <text evidence="2">The sequence shown here is derived from an EMBL/GenBank/DDBJ whole genome shotgun (WGS) entry which is preliminary data.</text>
</comment>
<proteinExistence type="predicted"/>
<gene>
    <name evidence="2" type="ORF">MG293_016982</name>
</gene>
<name>A0AAD4TU35_OVIAM</name>
<evidence type="ECO:0000256" key="1">
    <source>
        <dbReference type="SAM" id="MobiDB-lite"/>
    </source>
</evidence>
<evidence type="ECO:0000313" key="3">
    <source>
        <dbReference type="Proteomes" id="UP001214576"/>
    </source>
</evidence>
<dbReference type="Proteomes" id="UP001214576">
    <property type="component" value="Unassembled WGS sequence"/>
</dbReference>
<dbReference type="EMBL" id="JAKZEL010000020">
    <property type="protein sequence ID" value="KAI4533963.1"/>
    <property type="molecule type" value="Genomic_DNA"/>
</dbReference>
<keyword evidence="3" id="KW-1185">Reference proteome</keyword>
<reference evidence="2" key="1">
    <citation type="submission" date="2022-03" db="EMBL/GenBank/DDBJ databases">
        <title>Genomic analyses of argali, domestic sheep and their hybrids provide insights into chromosomal evolution, heterosis and genetic basis of agronomic traits.</title>
        <authorList>
            <person name="Li M."/>
        </authorList>
    </citation>
    <scope>NUCLEOTIDE SEQUENCE</scope>
    <source>
        <strain evidence="2">CAU-MHL-2022a</strain>
        <tissue evidence="2">Skin</tissue>
    </source>
</reference>
<feature type="compositionally biased region" description="Basic and acidic residues" evidence="1">
    <location>
        <begin position="57"/>
        <end position="68"/>
    </location>
</feature>
<organism evidence="2 3">
    <name type="scientific">Ovis ammon polii</name>
    <dbReference type="NCBI Taxonomy" id="230172"/>
    <lineage>
        <taxon>Eukaryota</taxon>
        <taxon>Metazoa</taxon>
        <taxon>Chordata</taxon>
        <taxon>Craniata</taxon>
        <taxon>Vertebrata</taxon>
        <taxon>Euteleostomi</taxon>
        <taxon>Mammalia</taxon>
        <taxon>Eutheria</taxon>
        <taxon>Laurasiatheria</taxon>
        <taxon>Artiodactyla</taxon>
        <taxon>Ruminantia</taxon>
        <taxon>Pecora</taxon>
        <taxon>Bovidae</taxon>
        <taxon>Caprinae</taxon>
        <taxon>Ovis</taxon>
    </lineage>
</organism>
<feature type="region of interest" description="Disordered" evidence="1">
    <location>
        <begin position="50"/>
        <end position="112"/>
    </location>
</feature>
<sequence>MALYEQTPEVDLVSRDFTGDVRNRASSCAAGYEGGGESWVHALYADKHRVFSPPENNNREAERPETKRRNLPRMPPNGKQRVVMRKPRKNLQEFPPSFLPPSTHPIANISSL</sequence>
<dbReference type="AlphaFoldDB" id="A0AAD4TU35"/>
<evidence type="ECO:0000313" key="2">
    <source>
        <dbReference type="EMBL" id="KAI4533963.1"/>
    </source>
</evidence>